<dbReference type="HOGENOM" id="CLU_912689_0_0_1"/>
<accession>A0A0D0B2F9</accession>
<keyword evidence="2" id="KW-1185">Reference proteome</keyword>
<reference evidence="1 2" key="1">
    <citation type="submission" date="2014-04" db="EMBL/GenBank/DDBJ databases">
        <authorList>
            <consortium name="DOE Joint Genome Institute"/>
            <person name="Kuo A."/>
            <person name="Ruytinx J."/>
            <person name="Rineau F."/>
            <person name="Colpaert J."/>
            <person name="Kohler A."/>
            <person name="Nagy L.G."/>
            <person name="Floudas D."/>
            <person name="Copeland A."/>
            <person name="Barry K.W."/>
            <person name="Cichocki N."/>
            <person name="Veneault-Fourrey C."/>
            <person name="LaButti K."/>
            <person name="Lindquist E.A."/>
            <person name="Lipzen A."/>
            <person name="Lundell T."/>
            <person name="Morin E."/>
            <person name="Murat C."/>
            <person name="Sun H."/>
            <person name="Tunlid A."/>
            <person name="Henrissat B."/>
            <person name="Grigoriev I.V."/>
            <person name="Hibbett D.S."/>
            <person name="Martin F."/>
            <person name="Nordberg H.P."/>
            <person name="Cantor M.N."/>
            <person name="Hua S.X."/>
        </authorList>
    </citation>
    <scope>NUCLEOTIDE SEQUENCE [LARGE SCALE GENOMIC DNA]</scope>
    <source>
        <strain evidence="1 2">UH-Slu-Lm8-n1</strain>
    </source>
</reference>
<dbReference type="OrthoDB" id="2691297at2759"/>
<evidence type="ECO:0000313" key="1">
    <source>
        <dbReference type="EMBL" id="KIK44204.1"/>
    </source>
</evidence>
<organism evidence="1 2">
    <name type="scientific">Suillus luteus UH-Slu-Lm8-n1</name>
    <dbReference type="NCBI Taxonomy" id="930992"/>
    <lineage>
        <taxon>Eukaryota</taxon>
        <taxon>Fungi</taxon>
        <taxon>Dikarya</taxon>
        <taxon>Basidiomycota</taxon>
        <taxon>Agaricomycotina</taxon>
        <taxon>Agaricomycetes</taxon>
        <taxon>Agaricomycetidae</taxon>
        <taxon>Boletales</taxon>
        <taxon>Suillineae</taxon>
        <taxon>Suillaceae</taxon>
        <taxon>Suillus</taxon>
    </lineage>
</organism>
<dbReference type="EMBL" id="KN835195">
    <property type="protein sequence ID" value="KIK44204.1"/>
    <property type="molecule type" value="Genomic_DNA"/>
</dbReference>
<evidence type="ECO:0000313" key="2">
    <source>
        <dbReference type="Proteomes" id="UP000054485"/>
    </source>
</evidence>
<name>A0A0D0B2F9_9AGAM</name>
<dbReference type="AlphaFoldDB" id="A0A0D0B2F9"/>
<sequence length="329" mass="37016">MSGMLQQLLGIVGSRWTRLFEVFRGGVLIFFYKDTLRSFQSSGPVHTVNTFVQQSLQHLFTTLYTWLLSVIPHFSSKVVDSEAQSFDLNSDDSSDSEYTLALLDIPTSNLEAPSIKWLLETSTDPEVFLAAASLVPQVEWPLDLDVSDMLHQLCDIFTSCVGFHGQIVPSLEEKASACIMAISHLYCGRVLQAHPGRGEFLGHEKRDYNMFIKMTQRDIGTVNETVLAPAMQLCFPEDDDEGSLWFMYWLDECPDSVLEWLSHSLPYHFITGRVNHSLEKFAVELISKLLSSPSSPSTQIIANCTLLACVMVGVQVDKKDIVRIDKRCH</sequence>
<reference evidence="2" key="2">
    <citation type="submission" date="2015-01" db="EMBL/GenBank/DDBJ databases">
        <title>Evolutionary Origins and Diversification of the Mycorrhizal Mutualists.</title>
        <authorList>
            <consortium name="DOE Joint Genome Institute"/>
            <consortium name="Mycorrhizal Genomics Consortium"/>
            <person name="Kohler A."/>
            <person name="Kuo A."/>
            <person name="Nagy L.G."/>
            <person name="Floudas D."/>
            <person name="Copeland A."/>
            <person name="Barry K.W."/>
            <person name="Cichocki N."/>
            <person name="Veneault-Fourrey C."/>
            <person name="LaButti K."/>
            <person name="Lindquist E.A."/>
            <person name="Lipzen A."/>
            <person name="Lundell T."/>
            <person name="Morin E."/>
            <person name="Murat C."/>
            <person name="Riley R."/>
            <person name="Ohm R."/>
            <person name="Sun H."/>
            <person name="Tunlid A."/>
            <person name="Henrissat B."/>
            <person name="Grigoriev I.V."/>
            <person name="Hibbett D.S."/>
            <person name="Martin F."/>
        </authorList>
    </citation>
    <scope>NUCLEOTIDE SEQUENCE [LARGE SCALE GENOMIC DNA]</scope>
    <source>
        <strain evidence="2">UH-Slu-Lm8-n1</strain>
    </source>
</reference>
<dbReference type="Proteomes" id="UP000054485">
    <property type="component" value="Unassembled WGS sequence"/>
</dbReference>
<proteinExistence type="predicted"/>
<dbReference type="InParanoid" id="A0A0D0B2F9"/>
<gene>
    <name evidence="1" type="ORF">CY34DRAFT_647767</name>
</gene>
<protein>
    <submittedName>
        <fullName evidence="1">Uncharacterized protein</fullName>
    </submittedName>
</protein>